<accession>E2C8A4</accession>
<evidence type="ECO:0000256" key="2">
    <source>
        <dbReference type="SAM" id="MobiDB-lite"/>
    </source>
</evidence>
<keyword evidence="1" id="KW-0175">Coiled coil</keyword>
<evidence type="ECO:0000313" key="3">
    <source>
        <dbReference type="EMBL" id="EFN75825.1"/>
    </source>
</evidence>
<gene>
    <name evidence="3" type="ORF">EAI_01746</name>
</gene>
<dbReference type="AlphaFoldDB" id="E2C8A4"/>
<keyword evidence="4" id="KW-1185">Reference proteome</keyword>
<feature type="region of interest" description="Disordered" evidence="2">
    <location>
        <begin position="71"/>
        <end position="98"/>
    </location>
</feature>
<feature type="region of interest" description="Disordered" evidence="2">
    <location>
        <begin position="31"/>
        <end position="59"/>
    </location>
</feature>
<organism evidence="4">
    <name type="scientific">Harpegnathos saltator</name>
    <name type="common">Jerdon's jumping ant</name>
    <dbReference type="NCBI Taxonomy" id="610380"/>
    <lineage>
        <taxon>Eukaryota</taxon>
        <taxon>Metazoa</taxon>
        <taxon>Ecdysozoa</taxon>
        <taxon>Arthropoda</taxon>
        <taxon>Hexapoda</taxon>
        <taxon>Insecta</taxon>
        <taxon>Pterygota</taxon>
        <taxon>Neoptera</taxon>
        <taxon>Endopterygota</taxon>
        <taxon>Hymenoptera</taxon>
        <taxon>Apocrita</taxon>
        <taxon>Aculeata</taxon>
        <taxon>Formicoidea</taxon>
        <taxon>Formicidae</taxon>
        <taxon>Ponerinae</taxon>
        <taxon>Ponerini</taxon>
        <taxon>Harpegnathos</taxon>
    </lineage>
</organism>
<evidence type="ECO:0000256" key="1">
    <source>
        <dbReference type="SAM" id="Coils"/>
    </source>
</evidence>
<feature type="coiled-coil region" evidence="1">
    <location>
        <begin position="229"/>
        <end position="263"/>
    </location>
</feature>
<dbReference type="InParanoid" id="E2C8A4"/>
<dbReference type="Proteomes" id="UP000008237">
    <property type="component" value="Unassembled WGS sequence"/>
</dbReference>
<name>E2C8A4_HARSA</name>
<sequence length="400" mass="44332">MAKDVSGLGTENRRVDGDIVPVLPTIIKRWTSSGVPRGPLDASSGSTEVHTGGSSGAGPLRFIVHREVELRGQHADNNSSGDKKTKAEKYTDARTEKEKLRTPGHHRIGKRLKEKETKRREEEKRIELLEWEVEDHLGSGLFQTENDDRPAKVVFQDLATRALLKGVGSAELISEVGRALGAVRLVTRRSKTLKGTFVALVYRALATTEVILSTLIARIAAQEGGKGAATENGRKMGELREKLRELRAENRRLQEELAARETAACSAADLPLRWRPHLSGVGHIRRPLGAALPPWRPWQRYQRGPKWHRIKLADMGIPGSLKFRQALTGAMLIKVSGSNSGADAERLVEEIRRLAAEKGPDYRVQRPDELTQAEVRMAQICVDLNLSPNAQDLNIRVLNI</sequence>
<dbReference type="OrthoDB" id="7615112at2759"/>
<evidence type="ECO:0000313" key="4">
    <source>
        <dbReference type="Proteomes" id="UP000008237"/>
    </source>
</evidence>
<reference evidence="3 4" key="1">
    <citation type="journal article" date="2010" name="Science">
        <title>Genomic comparison of the ants Camponotus floridanus and Harpegnathos saltator.</title>
        <authorList>
            <person name="Bonasio R."/>
            <person name="Zhang G."/>
            <person name="Ye C."/>
            <person name="Mutti N.S."/>
            <person name="Fang X."/>
            <person name="Qin N."/>
            <person name="Donahue G."/>
            <person name="Yang P."/>
            <person name="Li Q."/>
            <person name="Li C."/>
            <person name="Zhang P."/>
            <person name="Huang Z."/>
            <person name="Berger S.L."/>
            <person name="Reinberg D."/>
            <person name="Wang J."/>
            <person name="Liebig J."/>
        </authorList>
    </citation>
    <scope>NUCLEOTIDE SEQUENCE [LARGE SCALE GENOMIC DNA]</scope>
    <source>
        <strain evidence="3 4">R22 G/1</strain>
    </source>
</reference>
<dbReference type="EMBL" id="GL453594">
    <property type="protein sequence ID" value="EFN75825.1"/>
    <property type="molecule type" value="Genomic_DNA"/>
</dbReference>
<feature type="compositionally biased region" description="Basic and acidic residues" evidence="2">
    <location>
        <begin position="81"/>
        <end position="98"/>
    </location>
</feature>
<protein>
    <submittedName>
        <fullName evidence="3">Uncharacterized protein</fullName>
    </submittedName>
</protein>
<proteinExistence type="predicted"/>